<dbReference type="SUPFAM" id="SSF56672">
    <property type="entry name" value="DNA/RNA polymerases"/>
    <property type="match status" value="1"/>
</dbReference>
<dbReference type="PANTHER" id="PTHR11439:SF498">
    <property type="entry name" value="DNAK FAMILY PROTEIN"/>
    <property type="match status" value="1"/>
</dbReference>
<dbReference type="AlphaFoldDB" id="A0A1S4A0U0"/>
<dbReference type="OrthoDB" id="414945at2759"/>
<feature type="domain" description="Reverse transcriptase Ty1/copia-type" evidence="1">
    <location>
        <begin position="10"/>
        <end position="77"/>
    </location>
</feature>
<accession>A0A1S4A0U0</accession>
<sequence>MGYDKHLDSVDIYVDDILLTGNDNVELHALKEFLNQEFKIKDLGDLHFFLGMEVIREKDGLILSQRKFTLDLLREFKSLHLSSVSSLLDPYTRLSTHTGEPVKDPTLYRHLLGKLNYLTNTRLDLSFTVQHLSRYMQDPRQPHLEATLCVLRYLLKDPGLGLFMSSSSSFKILAFCDSDWATCPDSRKSVSGIYISLGTFPISWKSKKQTSISLSSAEAEYRMRRVVAELTWLVRLFEDLSIPIDLPVTLHFDSQEAFYIAKNPVFHERTNHVEIDCHFVREQYLAGLISLSFVRSSAQLADLFTKPLTGPLHRSILGKLGVFSTPSNLKGGVGVKEDERR</sequence>
<dbReference type="RefSeq" id="XP_016470181.1">
    <property type="nucleotide sequence ID" value="XM_016614695.1"/>
</dbReference>
<dbReference type="PaxDb" id="4097-A0A1S4A0U0"/>
<evidence type="ECO:0000313" key="2">
    <source>
        <dbReference type="RefSeq" id="XP_016470181.1"/>
    </source>
</evidence>
<dbReference type="KEGG" id="nta:107792478"/>
<dbReference type="CDD" id="cd09272">
    <property type="entry name" value="RNase_HI_RT_Ty1"/>
    <property type="match status" value="1"/>
</dbReference>
<reference evidence="2" key="1">
    <citation type="submission" date="2025-08" db="UniProtKB">
        <authorList>
            <consortium name="RefSeq"/>
        </authorList>
    </citation>
    <scope>IDENTIFICATION</scope>
</reference>
<dbReference type="InterPro" id="IPR043502">
    <property type="entry name" value="DNA/RNA_pol_sf"/>
</dbReference>
<dbReference type="Pfam" id="PF07727">
    <property type="entry name" value="RVT_2"/>
    <property type="match status" value="1"/>
</dbReference>
<organism evidence="2">
    <name type="scientific">Nicotiana tabacum</name>
    <name type="common">Common tobacco</name>
    <dbReference type="NCBI Taxonomy" id="4097"/>
    <lineage>
        <taxon>Eukaryota</taxon>
        <taxon>Viridiplantae</taxon>
        <taxon>Streptophyta</taxon>
        <taxon>Embryophyta</taxon>
        <taxon>Tracheophyta</taxon>
        <taxon>Spermatophyta</taxon>
        <taxon>Magnoliopsida</taxon>
        <taxon>eudicotyledons</taxon>
        <taxon>Gunneridae</taxon>
        <taxon>Pentapetalae</taxon>
        <taxon>asterids</taxon>
        <taxon>lamiids</taxon>
        <taxon>Solanales</taxon>
        <taxon>Solanaceae</taxon>
        <taxon>Nicotianoideae</taxon>
        <taxon>Nicotianeae</taxon>
        <taxon>Nicotiana</taxon>
    </lineage>
</organism>
<dbReference type="PANTHER" id="PTHR11439">
    <property type="entry name" value="GAG-POL-RELATED RETROTRANSPOSON"/>
    <property type="match status" value="1"/>
</dbReference>
<name>A0A1S4A0U0_TOBAC</name>
<dbReference type="InterPro" id="IPR013103">
    <property type="entry name" value="RVT_2"/>
</dbReference>
<protein>
    <submittedName>
        <fullName evidence="2">Uncharacterized mitochondrial protein AtMg00810-like</fullName>
    </submittedName>
</protein>
<evidence type="ECO:0000259" key="1">
    <source>
        <dbReference type="Pfam" id="PF07727"/>
    </source>
</evidence>
<gene>
    <name evidence="2" type="primary">LOC107792478</name>
</gene>
<proteinExistence type="predicted"/>
<dbReference type="STRING" id="4097.A0A1S4A0U0"/>